<dbReference type="PROSITE" id="PS00092">
    <property type="entry name" value="N6_MTASE"/>
    <property type="match status" value="1"/>
</dbReference>
<evidence type="ECO:0000256" key="2">
    <source>
        <dbReference type="ARBA" id="ARBA00022691"/>
    </source>
</evidence>
<dbReference type="PANTHER" id="PTHR47739">
    <property type="entry name" value="TRNA1(VAL) (ADENINE(37)-N6)-METHYLTRANSFERASE"/>
    <property type="match status" value="1"/>
</dbReference>
<keyword evidence="2" id="KW-0949">S-adenosyl-L-methionine</keyword>
<dbReference type="OrthoDB" id="5489421at2"/>
<name>A0A285IRQ1_9RHOB</name>
<keyword evidence="1 5" id="KW-0808">Transferase</keyword>
<dbReference type="Proteomes" id="UP000231655">
    <property type="component" value="Unassembled WGS sequence"/>
</dbReference>
<evidence type="ECO:0000313" key="4">
    <source>
        <dbReference type="EMBL" id="PJE31833.1"/>
    </source>
</evidence>
<evidence type="ECO:0000313" key="6">
    <source>
        <dbReference type="Proteomes" id="UP000231655"/>
    </source>
</evidence>
<organism evidence="5 6">
    <name type="scientific">Pseudooceanicola antarcticus</name>
    <dbReference type="NCBI Taxonomy" id="1247613"/>
    <lineage>
        <taxon>Bacteria</taxon>
        <taxon>Pseudomonadati</taxon>
        <taxon>Pseudomonadota</taxon>
        <taxon>Alphaproteobacteria</taxon>
        <taxon>Rhodobacterales</taxon>
        <taxon>Paracoccaceae</taxon>
        <taxon>Pseudooceanicola</taxon>
    </lineage>
</organism>
<dbReference type="InterPro" id="IPR007848">
    <property type="entry name" value="Small_mtfrase_dom"/>
</dbReference>
<dbReference type="EMBL" id="PGTD01000007">
    <property type="protein sequence ID" value="PJE31833.1"/>
    <property type="molecule type" value="Genomic_DNA"/>
</dbReference>
<reference evidence="4 7" key="2">
    <citation type="journal article" date="2018" name="Int. J. Syst. Evol. Microbiol.">
        <title>Pseudooceanicola lipolyticus sp. nov., a marine alphaproteobacterium, reclassification of Oceanicola flagellatus as Pseudooceanicola flagellatus comb. nov. and emended description of the genus Pseudooceanicola.</title>
        <authorList>
            <person name="Huang M.-M."/>
            <person name="Guo L.-L."/>
            <person name="Wu Y.-H."/>
            <person name="Lai Q.-L."/>
            <person name="Shao Z.-Z."/>
            <person name="Wang C.-S."/>
            <person name="Wu M."/>
            <person name="Xu X.-W."/>
        </authorList>
    </citation>
    <scope>NUCLEOTIDE SEQUENCE [LARGE SCALE GENOMIC DNA]</scope>
    <source>
        <strain evidence="4 7">Ar-45</strain>
    </source>
</reference>
<dbReference type="GO" id="GO:0008757">
    <property type="term" value="F:S-adenosylmethionine-dependent methyltransferase activity"/>
    <property type="evidence" value="ECO:0007669"/>
    <property type="project" value="UniProtKB-ARBA"/>
</dbReference>
<dbReference type="EMBL" id="OBEA01000003">
    <property type="protein sequence ID" value="SNY50513.1"/>
    <property type="molecule type" value="Genomic_DNA"/>
</dbReference>
<proteinExistence type="predicted"/>
<dbReference type="Pfam" id="PF05175">
    <property type="entry name" value="MTS"/>
    <property type="match status" value="1"/>
</dbReference>
<evidence type="ECO:0000256" key="1">
    <source>
        <dbReference type="ARBA" id="ARBA00022603"/>
    </source>
</evidence>
<dbReference type="InterPro" id="IPR002052">
    <property type="entry name" value="DNA_methylase_N6_adenine_CS"/>
</dbReference>
<gene>
    <name evidence="4" type="ORF">CVM39_01645</name>
    <name evidence="5" type="ORF">SAMN06297129_1863</name>
</gene>
<feature type="domain" description="Methyltransferase small" evidence="3">
    <location>
        <begin position="35"/>
        <end position="127"/>
    </location>
</feature>
<evidence type="ECO:0000259" key="3">
    <source>
        <dbReference type="Pfam" id="PF05175"/>
    </source>
</evidence>
<accession>A0A285IRQ1</accession>
<protein>
    <submittedName>
        <fullName evidence="4">Methyltransferase</fullName>
    </submittedName>
    <submittedName>
        <fullName evidence="5">tRNA1(Val) A37 N6-methylase TrmN6</fullName>
    </submittedName>
</protein>
<dbReference type="SUPFAM" id="SSF53335">
    <property type="entry name" value="S-adenosyl-L-methionine-dependent methyltransferases"/>
    <property type="match status" value="1"/>
</dbReference>
<keyword evidence="1 5" id="KW-0489">Methyltransferase</keyword>
<evidence type="ECO:0000313" key="7">
    <source>
        <dbReference type="Proteomes" id="UP000231702"/>
    </source>
</evidence>
<dbReference type="Proteomes" id="UP000231702">
    <property type="component" value="Unassembled WGS sequence"/>
</dbReference>
<sequence>MSWPLKALSADRFLGGKLVLHQPLKGYRAGVDPVLLAASVPARPGESLLDLGCGAGAAALCAGRRVPGLRLAGLERQDSYAELARRNALANGLEMAVYQGDLSAMPEALRQAQFDHVIANPPYFRRDASTRAPQPEREGAMGEDTPLEIWVDAAARRCKPGGFVTFIHRAERLPELMGAFAARLGSLELKPLLPRPGRESQLCLLRGRKNGRAAFRLHAGLLLHAPPAHVSDRDDYTSEASRILRGGEPLIFG</sequence>
<dbReference type="GO" id="GO:0032259">
    <property type="term" value="P:methylation"/>
    <property type="evidence" value="ECO:0007669"/>
    <property type="project" value="UniProtKB-KW"/>
</dbReference>
<dbReference type="GO" id="GO:0008170">
    <property type="term" value="F:N-methyltransferase activity"/>
    <property type="evidence" value="ECO:0007669"/>
    <property type="project" value="UniProtKB-ARBA"/>
</dbReference>
<dbReference type="Gene3D" id="3.40.50.150">
    <property type="entry name" value="Vaccinia Virus protein VP39"/>
    <property type="match status" value="1"/>
</dbReference>
<dbReference type="InterPro" id="IPR050210">
    <property type="entry name" value="tRNA_Adenine-N(6)_MTase"/>
</dbReference>
<keyword evidence="7" id="KW-1185">Reference proteome</keyword>
<dbReference type="AlphaFoldDB" id="A0A285IRQ1"/>
<evidence type="ECO:0000313" key="5">
    <source>
        <dbReference type="EMBL" id="SNY50513.1"/>
    </source>
</evidence>
<dbReference type="GO" id="GO:0003676">
    <property type="term" value="F:nucleic acid binding"/>
    <property type="evidence" value="ECO:0007669"/>
    <property type="project" value="InterPro"/>
</dbReference>
<reference evidence="5 6" key="1">
    <citation type="submission" date="2017-09" db="EMBL/GenBank/DDBJ databases">
        <authorList>
            <person name="Ehlers B."/>
            <person name="Leendertz F.H."/>
        </authorList>
    </citation>
    <scope>NUCLEOTIDE SEQUENCE [LARGE SCALE GENOMIC DNA]</scope>
    <source>
        <strain evidence="5 6">CGMCC 1.12662</strain>
    </source>
</reference>
<dbReference type="PANTHER" id="PTHR47739:SF1">
    <property type="entry name" value="TRNA1(VAL) (ADENINE(37)-N6)-METHYLTRANSFERASE"/>
    <property type="match status" value="1"/>
</dbReference>
<dbReference type="InterPro" id="IPR029063">
    <property type="entry name" value="SAM-dependent_MTases_sf"/>
</dbReference>
<dbReference type="RefSeq" id="WP_097145609.1">
    <property type="nucleotide sequence ID" value="NZ_OBEA01000003.1"/>
</dbReference>